<sequence length="247" mass="26869">MVAKVIKKVKKGGKKEVPAEEAPAKEEAAKTEEAPKKEEAPKNKEEGKKGEAKTKEAGKGKRKDKDGTDPNISPEEKAKQTAAALKEIFGGIAKPDSQRGNSFFIPDTWHIRYKPALGPYKRFLESQKDKLTIHEFGNGGWLVTKAGDKAPEQKEARTKEEQWKKQLNSAWNTYCGVTPAHERSVQNFTSVLPQGAEKTGPEAAKGAGGDAPGKGEKRKAEPEEREDKEAKAQGGGKLKKKAKKAAA</sequence>
<evidence type="ECO:0000256" key="1">
    <source>
        <dbReference type="SAM" id="MobiDB-lite"/>
    </source>
</evidence>
<feature type="compositionally biased region" description="Basic and acidic residues" evidence="1">
    <location>
        <begin position="213"/>
        <end position="231"/>
    </location>
</feature>
<protein>
    <submittedName>
        <fullName evidence="2">Uncharacterized protein</fullName>
    </submittedName>
</protein>
<dbReference type="AlphaFoldDB" id="A0A7S1MQ39"/>
<feature type="region of interest" description="Disordered" evidence="1">
    <location>
        <begin position="186"/>
        <end position="247"/>
    </location>
</feature>
<dbReference type="EMBL" id="HBGE01041762">
    <property type="protein sequence ID" value="CAD9137385.1"/>
    <property type="molecule type" value="Transcribed_RNA"/>
</dbReference>
<feature type="compositionally biased region" description="Basic residues" evidence="1">
    <location>
        <begin position="1"/>
        <end position="13"/>
    </location>
</feature>
<feature type="region of interest" description="Disordered" evidence="1">
    <location>
        <begin position="141"/>
        <end position="163"/>
    </location>
</feature>
<reference evidence="2" key="1">
    <citation type="submission" date="2021-01" db="EMBL/GenBank/DDBJ databases">
        <authorList>
            <person name="Corre E."/>
            <person name="Pelletier E."/>
            <person name="Niang G."/>
            <person name="Scheremetjew M."/>
            <person name="Finn R."/>
            <person name="Kale V."/>
            <person name="Holt S."/>
            <person name="Cochrane G."/>
            <person name="Meng A."/>
            <person name="Brown T."/>
            <person name="Cohen L."/>
        </authorList>
    </citation>
    <scope>NUCLEOTIDE SEQUENCE</scope>
    <source>
        <strain evidence="2">OF101</strain>
    </source>
</reference>
<feature type="compositionally biased region" description="Basic and acidic residues" evidence="1">
    <location>
        <begin position="14"/>
        <end position="79"/>
    </location>
</feature>
<feature type="compositionally biased region" description="Basic and acidic residues" evidence="1">
    <location>
        <begin position="146"/>
        <end position="163"/>
    </location>
</feature>
<feature type="region of interest" description="Disordered" evidence="1">
    <location>
        <begin position="1"/>
        <end position="83"/>
    </location>
</feature>
<proteinExistence type="predicted"/>
<name>A0A7S1MQ39_ALECA</name>
<accession>A0A7S1MQ39</accession>
<feature type="compositionally biased region" description="Basic residues" evidence="1">
    <location>
        <begin position="237"/>
        <end position="247"/>
    </location>
</feature>
<gene>
    <name evidence="2" type="ORF">ACAT0790_LOCUS25212</name>
</gene>
<evidence type="ECO:0000313" key="2">
    <source>
        <dbReference type="EMBL" id="CAD9137385.1"/>
    </source>
</evidence>
<organism evidence="2">
    <name type="scientific">Alexandrium catenella</name>
    <name type="common">Red tide dinoflagellate</name>
    <name type="synonym">Gonyaulax catenella</name>
    <dbReference type="NCBI Taxonomy" id="2925"/>
    <lineage>
        <taxon>Eukaryota</taxon>
        <taxon>Sar</taxon>
        <taxon>Alveolata</taxon>
        <taxon>Dinophyceae</taxon>
        <taxon>Gonyaulacales</taxon>
        <taxon>Pyrocystaceae</taxon>
        <taxon>Alexandrium</taxon>
    </lineage>
</organism>